<keyword evidence="4" id="KW-0121">Carboxypeptidase</keyword>
<keyword evidence="2" id="KW-0732">Signal</keyword>
<dbReference type="InterPro" id="IPR003709">
    <property type="entry name" value="VanY-like_core_dom"/>
</dbReference>
<organism evidence="4 5">
    <name type="scientific">Actinoplanes italicus</name>
    <dbReference type="NCBI Taxonomy" id="113567"/>
    <lineage>
        <taxon>Bacteria</taxon>
        <taxon>Bacillati</taxon>
        <taxon>Actinomycetota</taxon>
        <taxon>Actinomycetes</taxon>
        <taxon>Micromonosporales</taxon>
        <taxon>Micromonosporaceae</taxon>
        <taxon>Actinoplanes</taxon>
    </lineage>
</organism>
<dbReference type="Pfam" id="PF02557">
    <property type="entry name" value="VanY"/>
    <property type="match status" value="1"/>
</dbReference>
<dbReference type="GO" id="GO:0006508">
    <property type="term" value="P:proteolysis"/>
    <property type="evidence" value="ECO:0007669"/>
    <property type="project" value="InterPro"/>
</dbReference>
<reference evidence="4 5" key="1">
    <citation type="submission" date="2018-03" db="EMBL/GenBank/DDBJ databases">
        <title>Genomic Encyclopedia of Archaeal and Bacterial Type Strains, Phase II (KMG-II): from individual species to whole genera.</title>
        <authorList>
            <person name="Goeker M."/>
        </authorList>
    </citation>
    <scope>NUCLEOTIDE SEQUENCE [LARGE SCALE GENOMIC DNA]</scope>
    <source>
        <strain evidence="4 5">DSM 43146</strain>
    </source>
</reference>
<dbReference type="Gene3D" id="3.30.1380.10">
    <property type="match status" value="1"/>
</dbReference>
<dbReference type="InterPro" id="IPR009045">
    <property type="entry name" value="Zn_M74/Hedgehog-like"/>
</dbReference>
<feature type="chain" id="PRO_5015480187" evidence="2">
    <location>
        <begin position="34"/>
        <end position="351"/>
    </location>
</feature>
<evidence type="ECO:0000313" key="5">
    <source>
        <dbReference type="Proteomes" id="UP000239415"/>
    </source>
</evidence>
<dbReference type="GO" id="GO:0004180">
    <property type="term" value="F:carboxypeptidase activity"/>
    <property type="evidence" value="ECO:0007669"/>
    <property type="project" value="UniProtKB-KW"/>
</dbReference>
<accession>A0A2T0K1R6</accession>
<dbReference type="RefSeq" id="WP_239166379.1">
    <property type="nucleotide sequence ID" value="NZ_BOMO01000065.1"/>
</dbReference>
<dbReference type="PANTHER" id="PTHR34385">
    <property type="entry name" value="D-ALANYL-D-ALANINE CARBOXYPEPTIDASE"/>
    <property type="match status" value="1"/>
</dbReference>
<keyword evidence="5" id="KW-1185">Reference proteome</keyword>
<dbReference type="PANTHER" id="PTHR34385:SF1">
    <property type="entry name" value="PEPTIDOGLYCAN L-ALANYL-D-GLUTAMATE ENDOPEPTIDASE CWLK"/>
    <property type="match status" value="1"/>
</dbReference>
<gene>
    <name evidence="4" type="ORF">CLV67_11887</name>
</gene>
<dbReference type="CDD" id="cd14814">
    <property type="entry name" value="Peptidase_M15"/>
    <property type="match status" value="1"/>
</dbReference>
<keyword evidence="4" id="KW-0378">Hydrolase</keyword>
<feature type="region of interest" description="Disordered" evidence="1">
    <location>
        <begin position="117"/>
        <end position="150"/>
    </location>
</feature>
<feature type="region of interest" description="Disordered" evidence="1">
    <location>
        <begin position="64"/>
        <end position="84"/>
    </location>
</feature>
<evidence type="ECO:0000256" key="1">
    <source>
        <dbReference type="SAM" id="MobiDB-lite"/>
    </source>
</evidence>
<protein>
    <submittedName>
        <fullName evidence="4">D-alanyl-D-alanine carboxypeptidase</fullName>
    </submittedName>
</protein>
<dbReference type="InterPro" id="IPR052179">
    <property type="entry name" value="DD-CPase-like"/>
</dbReference>
<dbReference type="AlphaFoldDB" id="A0A2T0K1R6"/>
<feature type="compositionally biased region" description="Basic and acidic residues" evidence="1">
    <location>
        <begin position="68"/>
        <end position="84"/>
    </location>
</feature>
<name>A0A2T0K1R6_9ACTN</name>
<comment type="caution">
    <text evidence="4">The sequence shown here is derived from an EMBL/GenBank/DDBJ whole genome shotgun (WGS) entry which is preliminary data.</text>
</comment>
<sequence>MKKRQRATRLVAAAAMTIASVAPVAAAPAPAQAAVPGVAKTYASLMYRSLTADATMAKLRSTLATQKTDQRKRDSEAVKAKKVNDSAQARLASVTAGHKAVHEKLKSAERALSDAKNAVARQSKQRPRNNAAIARAKRAVTAATTTRDTRRTRLHQAAAALRTAKKDASTARSALSGATSAATRAASAIAQTQRRIDTAGTAAGYATQAAALSRTVVDETRPVFTVADTTSVYGTTVHKNVAFAFKRMVDDARADGVLLSGGGFRTKERQIELRKINGCPDVWTAPASSCRVPTAIPGRSLHEIGLAVDVTSGGKTLTRKSKAFTWMSAHAAEYGFVNLPSEAWHWSITGG</sequence>
<feature type="signal peptide" evidence="2">
    <location>
        <begin position="1"/>
        <end position="33"/>
    </location>
</feature>
<evidence type="ECO:0000259" key="3">
    <source>
        <dbReference type="Pfam" id="PF02557"/>
    </source>
</evidence>
<feature type="compositionally biased region" description="Low complexity" evidence="1">
    <location>
        <begin position="131"/>
        <end position="146"/>
    </location>
</feature>
<feature type="domain" description="D-alanyl-D-alanine carboxypeptidase-like core" evidence="3">
    <location>
        <begin position="236"/>
        <end position="337"/>
    </location>
</feature>
<proteinExistence type="predicted"/>
<dbReference type="SUPFAM" id="SSF55166">
    <property type="entry name" value="Hedgehog/DD-peptidase"/>
    <property type="match status" value="1"/>
</dbReference>
<evidence type="ECO:0000313" key="4">
    <source>
        <dbReference type="EMBL" id="PRX16756.1"/>
    </source>
</evidence>
<evidence type="ECO:0000256" key="2">
    <source>
        <dbReference type="SAM" id="SignalP"/>
    </source>
</evidence>
<dbReference type="EMBL" id="PVMZ01000018">
    <property type="protein sequence ID" value="PRX16756.1"/>
    <property type="molecule type" value="Genomic_DNA"/>
</dbReference>
<dbReference type="Proteomes" id="UP000239415">
    <property type="component" value="Unassembled WGS sequence"/>
</dbReference>
<keyword evidence="4" id="KW-0645">Protease</keyword>